<gene>
    <name evidence="2" type="ORF">VITFI_CDS3025</name>
</gene>
<dbReference type="Proteomes" id="UP000199729">
    <property type="component" value="Chromosome"/>
</dbReference>
<dbReference type="InterPro" id="IPR008928">
    <property type="entry name" value="6-hairpin_glycosidase_sf"/>
</dbReference>
<dbReference type="SUPFAM" id="SSF48208">
    <property type="entry name" value="Six-hairpin glycosidases"/>
    <property type="match status" value="1"/>
</dbReference>
<dbReference type="PANTHER" id="PTHR42899">
    <property type="entry name" value="SPERMATOGENESIS-ASSOCIATED PROTEIN 20"/>
    <property type="match status" value="1"/>
</dbReference>
<reference evidence="2 3" key="1">
    <citation type="submission" date="2017-07" db="EMBL/GenBank/DDBJ databases">
        <title>Complete Genome Sequence of the cosmetic ferment Vitreoscilla filiformis (ATCC15551).</title>
        <authorList>
            <person name="Contreras S."/>
            <person name="Sagory-Zalkind P."/>
            <person name="Blanquart H."/>
            <person name="Iltis A."/>
            <person name="Morand S.C."/>
        </authorList>
    </citation>
    <scope>NUCLEOTIDE SEQUENCE [LARGE SCALE GENOMIC DNA]</scope>
    <source>
        <strain evidence="2 3">ATCC 15551</strain>
    </source>
</reference>
<name>A0A221KID2_VITFI</name>
<dbReference type="InterPro" id="IPR004879">
    <property type="entry name" value="Ssp411-like_TRX"/>
</dbReference>
<evidence type="ECO:0000313" key="3">
    <source>
        <dbReference type="Proteomes" id="UP000199729"/>
    </source>
</evidence>
<keyword evidence="3" id="KW-1185">Reference proteome</keyword>
<dbReference type="InterPro" id="IPR036249">
    <property type="entry name" value="Thioredoxin-like_sf"/>
</dbReference>
<protein>
    <recommendedName>
        <fullName evidence="1">Spermatogenesis-associated protein 20-like TRX domain-containing protein</fullName>
    </recommendedName>
</protein>
<dbReference type="EMBL" id="CP022423">
    <property type="protein sequence ID" value="ASM78802.1"/>
    <property type="molecule type" value="Genomic_DNA"/>
</dbReference>
<accession>A0A221KID2</accession>
<dbReference type="InterPro" id="IPR024705">
    <property type="entry name" value="Ssp411"/>
</dbReference>
<dbReference type="GO" id="GO:0005975">
    <property type="term" value="P:carbohydrate metabolic process"/>
    <property type="evidence" value="ECO:0007669"/>
    <property type="project" value="InterPro"/>
</dbReference>
<dbReference type="Gene3D" id="1.50.10.10">
    <property type="match status" value="1"/>
</dbReference>
<sequence>MAHHPSAFVRQQAQHPVDWHIWGSEALTRAQAENKPLLVFLGHTTSPASQHLAQVCFRQADTARHMNTGFVNVLVDRACRPDLDQLFQQAHEVLQPGSRVGWAPQMVFCSARGLPFHSLACPGGAKGWPWMGDVLSTVARLWCDQRDGLLAQARTVRQRLGEGAPEGSPLWHADTDVRAWMTQARLQWGAAYDAPHGGFGGWPRQAHPTVLAALLHEGQQGDEAARRMALHSLRCMAQSPLFDAAAGGFFHACQAPAWQQPSPEKTLADNAMLAWVYAQAAQSDSDPLWPQVVEATVAFVLRDLQATLCEAHSPPLQGGFCTALATLGGTTLRDSHQSTALNALMLRALVAGARVCHRPAWHHLARETLRHLCQTRLTPEDRLLACAGEDGTLDDHAFLLEAVLDLHAADPQPGDMALACVLADALHERFEDPVEGGFFLASHDAPPLWHRLKPSADRILPSGNASAMAGLARLGRTQDRRSAQRVLEALRLQICMEPASHAALLQVAVSLYGVSPLGSAQSACPTGA</sequence>
<dbReference type="KEGG" id="vff:VITFI_CDS3025"/>
<organism evidence="2 3">
    <name type="scientific">Vitreoscilla filiformis</name>
    <dbReference type="NCBI Taxonomy" id="63"/>
    <lineage>
        <taxon>Bacteria</taxon>
        <taxon>Pseudomonadati</taxon>
        <taxon>Pseudomonadota</taxon>
        <taxon>Betaproteobacteria</taxon>
        <taxon>Neisseriales</taxon>
        <taxon>Neisseriaceae</taxon>
        <taxon>Vitreoscilla</taxon>
    </lineage>
</organism>
<proteinExistence type="predicted"/>
<dbReference type="Pfam" id="PF03190">
    <property type="entry name" value="Thioredox_DsbH"/>
    <property type="match status" value="1"/>
</dbReference>
<dbReference type="SUPFAM" id="SSF52833">
    <property type="entry name" value="Thioredoxin-like"/>
    <property type="match status" value="1"/>
</dbReference>
<dbReference type="InterPro" id="IPR012341">
    <property type="entry name" value="6hp_glycosidase-like_sf"/>
</dbReference>
<feature type="domain" description="Spermatogenesis-associated protein 20-like TRX" evidence="1">
    <location>
        <begin position="3"/>
        <end position="160"/>
    </location>
</feature>
<dbReference type="PANTHER" id="PTHR42899:SF1">
    <property type="entry name" value="SPERMATOGENESIS-ASSOCIATED PROTEIN 20"/>
    <property type="match status" value="1"/>
</dbReference>
<dbReference type="Gene3D" id="3.40.30.10">
    <property type="entry name" value="Glutaredoxin"/>
    <property type="match status" value="1"/>
</dbReference>
<dbReference type="AlphaFoldDB" id="A0A221KID2"/>
<evidence type="ECO:0000259" key="1">
    <source>
        <dbReference type="Pfam" id="PF03190"/>
    </source>
</evidence>
<evidence type="ECO:0000313" key="2">
    <source>
        <dbReference type="EMBL" id="ASM78802.1"/>
    </source>
</evidence>